<protein>
    <submittedName>
        <fullName evidence="2">Uncharacterized protein</fullName>
    </submittedName>
</protein>
<dbReference type="EMBL" id="JANTQA010000015">
    <property type="protein sequence ID" value="KAJ3448769.1"/>
    <property type="molecule type" value="Genomic_DNA"/>
</dbReference>
<evidence type="ECO:0000256" key="1">
    <source>
        <dbReference type="SAM" id="MobiDB-lite"/>
    </source>
</evidence>
<organism evidence="2 3">
    <name type="scientific">Anaeramoeba flamelloides</name>
    <dbReference type="NCBI Taxonomy" id="1746091"/>
    <lineage>
        <taxon>Eukaryota</taxon>
        <taxon>Metamonada</taxon>
        <taxon>Anaeramoebidae</taxon>
        <taxon>Anaeramoeba</taxon>
    </lineage>
</organism>
<comment type="caution">
    <text evidence="2">The sequence shown here is derived from an EMBL/GenBank/DDBJ whole genome shotgun (WGS) entry which is preliminary data.</text>
</comment>
<dbReference type="AlphaFoldDB" id="A0AAV8A3H7"/>
<accession>A0AAV8A3H7</accession>
<name>A0AAV8A3H7_9EUKA</name>
<gene>
    <name evidence="2" type="ORF">M0812_01253</name>
</gene>
<proteinExistence type="predicted"/>
<dbReference type="Proteomes" id="UP001146793">
    <property type="component" value="Unassembled WGS sequence"/>
</dbReference>
<evidence type="ECO:0000313" key="3">
    <source>
        <dbReference type="Proteomes" id="UP001146793"/>
    </source>
</evidence>
<sequence length="282" mass="33249">MSLTKTSSLTNEDYNETKNPISEETQSSFQSIEEELDYLKEKAMDDRQKFQKQIQTLKKQLQHGIGSLEDSNEKRNKLAKKSQKLKRDRFKLMEQISKAKKKMILFSKNNQILQKKVRELLPNSTLVNETNIETNLTNERFDTININKFERPFCSMSDLTDRSELTETTDNEEFDFSNKSQNYKTLNRKTLKKTGTVKKKFLTMRSFKKKKITKIKKKKKFKSTTHLNTKLKINTINTKTNKNPQTNSQVQVKKKEKNKIWSKHLIRRKSINAINLTNTKNN</sequence>
<reference evidence="2" key="1">
    <citation type="submission" date="2022-08" db="EMBL/GenBank/DDBJ databases">
        <title>Novel sulphate-reducing endosymbionts in the free-living metamonad Anaeramoeba.</title>
        <authorList>
            <person name="Jerlstrom-Hultqvist J."/>
            <person name="Cepicka I."/>
            <person name="Gallot-Lavallee L."/>
            <person name="Salas-Leiva D."/>
            <person name="Curtis B.A."/>
            <person name="Zahonova K."/>
            <person name="Pipaliya S."/>
            <person name="Dacks J."/>
            <person name="Roger A.J."/>
        </authorList>
    </citation>
    <scope>NUCLEOTIDE SEQUENCE</scope>
    <source>
        <strain evidence="2">Busselton2</strain>
    </source>
</reference>
<evidence type="ECO:0000313" key="2">
    <source>
        <dbReference type="EMBL" id="KAJ3448769.1"/>
    </source>
</evidence>
<feature type="region of interest" description="Disordered" evidence="1">
    <location>
        <begin position="1"/>
        <end position="29"/>
    </location>
</feature>
<feature type="region of interest" description="Disordered" evidence="1">
    <location>
        <begin position="64"/>
        <end position="84"/>
    </location>
</feature>